<reference evidence="2" key="1">
    <citation type="journal article" date="2015" name="Nature">
        <title>Complex archaea that bridge the gap between prokaryotes and eukaryotes.</title>
        <authorList>
            <person name="Spang A."/>
            <person name="Saw J.H."/>
            <person name="Jorgensen S.L."/>
            <person name="Zaremba-Niedzwiedzka K."/>
            <person name="Martijn J."/>
            <person name="Lind A.E."/>
            <person name="van Eijk R."/>
            <person name="Schleper C."/>
            <person name="Guy L."/>
            <person name="Ettema T.J."/>
        </authorList>
    </citation>
    <scope>NUCLEOTIDE SEQUENCE</scope>
</reference>
<sequence length="63" mass="7330">MAEHKQHVPADQKDRDKFAKDWRADRDFKESEKTRRFAEIEDRRKKNPKGFGGGGINIDVTGD</sequence>
<feature type="region of interest" description="Disordered" evidence="1">
    <location>
        <begin position="1"/>
        <end position="63"/>
    </location>
</feature>
<protein>
    <submittedName>
        <fullName evidence="2">Uncharacterized protein</fullName>
    </submittedName>
</protein>
<name>A0A0F9LM01_9ZZZZ</name>
<gene>
    <name evidence="2" type="ORF">LCGC14_1199360</name>
</gene>
<proteinExistence type="predicted"/>
<accession>A0A0F9LM01</accession>
<dbReference type="EMBL" id="LAZR01006154">
    <property type="protein sequence ID" value="KKM94328.1"/>
    <property type="molecule type" value="Genomic_DNA"/>
</dbReference>
<feature type="compositionally biased region" description="Basic and acidic residues" evidence="1">
    <location>
        <begin position="1"/>
        <end position="44"/>
    </location>
</feature>
<evidence type="ECO:0000256" key="1">
    <source>
        <dbReference type="SAM" id="MobiDB-lite"/>
    </source>
</evidence>
<evidence type="ECO:0000313" key="2">
    <source>
        <dbReference type="EMBL" id="KKM94328.1"/>
    </source>
</evidence>
<organism evidence="2">
    <name type="scientific">marine sediment metagenome</name>
    <dbReference type="NCBI Taxonomy" id="412755"/>
    <lineage>
        <taxon>unclassified sequences</taxon>
        <taxon>metagenomes</taxon>
        <taxon>ecological metagenomes</taxon>
    </lineage>
</organism>
<comment type="caution">
    <text evidence="2">The sequence shown here is derived from an EMBL/GenBank/DDBJ whole genome shotgun (WGS) entry which is preliminary data.</text>
</comment>
<dbReference type="AlphaFoldDB" id="A0A0F9LM01"/>